<dbReference type="GO" id="GO:0097191">
    <property type="term" value="P:extrinsic apoptotic signaling pathway"/>
    <property type="evidence" value="ECO:0007669"/>
    <property type="project" value="TreeGrafter"/>
</dbReference>
<dbReference type="OMA" id="CCRRPTL"/>
<organism evidence="1 2">
    <name type="scientific">Lucilia cuprina</name>
    <name type="common">Green bottle fly</name>
    <name type="synonym">Australian sheep blowfly</name>
    <dbReference type="NCBI Taxonomy" id="7375"/>
    <lineage>
        <taxon>Eukaryota</taxon>
        <taxon>Metazoa</taxon>
        <taxon>Ecdysozoa</taxon>
        <taxon>Arthropoda</taxon>
        <taxon>Hexapoda</taxon>
        <taxon>Insecta</taxon>
        <taxon>Pterygota</taxon>
        <taxon>Neoptera</taxon>
        <taxon>Endopterygota</taxon>
        <taxon>Diptera</taxon>
        <taxon>Brachycera</taxon>
        <taxon>Muscomorpha</taxon>
        <taxon>Oestroidea</taxon>
        <taxon>Calliphoridae</taxon>
        <taxon>Luciliinae</taxon>
        <taxon>Lucilia</taxon>
    </lineage>
</organism>
<sequence length="162" mass="18314">MQRVSLKRMRSEESPYTLQTKMHVNEKIVDSHDANKMKEIHAKTTKLLFQAARSVSNNNIQPNRNKKTPVSSMVVLFGNGQIETAKGAEDLEDEFLWVRRKAKCCDRETYVQSDCTNCQKPLCEECGFSCTECGQFICNSCVTVFGSCDADHPICEKCSLFA</sequence>
<evidence type="ECO:0000313" key="1">
    <source>
        <dbReference type="EMBL" id="KNC22892.1"/>
    </source>
</evidence>
<evidence type="ECO:0008006" key="3">
    <source>
        <dbReference type="Google" id="ProtNLM"/>
    </source>
</evidence>
<dbReference type="OrthoDB" id="60860at2759"/>
<protein>
    <recommendedName>
        <fullName evidence="3">Apoptosis regulatory protein Siva</fullName>
    </recommendedName>
</protein>
<name>A0A0L0BS85_LUCCU</name>
<dbReference type="InterPro" id="IPR022773">
    <property type="entry name" value="Siva"/>
</dbReference>
<evidence type="ECO:0000313" key="2">
    <source>
        <dbReference type="Proteomes" id="UP000037069"/>
    </source>
</evidence>
<comment type="caution">
    <text evidence="1">The sequence shown here is derived from an EMBL/GenBank/DDBJ whole genome shotgun (WGS) entry which is preliminary data.</text>
</comment>
<gene>
    <name evidence="1" type="ORF">FF38_08793</name>
</gene>
<dbReference type="EMBL" id="JRES01001442">
    <property type="protein sequence ID" value="KNC22892.1"/>
    <property type="molecule type" value="Genomic_DNA"/>
</dbReference>
<dbReference type="PANTHER" id="PTHR14365">
    <property type="entry name" value="APOPTOSIS REGULATORY PROTEIN SIVA"/>
    <property type="match status" value="1"/>
</dbReference>
<proteinExistence type="predicted"/>
<accession>A0A0L0BS85</accession>
<dbReference type="AlphaFoldDB" id="A0A0L0BS85"/>
<dbReference type="PANTHER" id="PTHR14365:SF1">
    <property type="entry name" value="APOPTOSIS REGULATORY PROTEIN SIVA"/>
    <property type="match status" value="1"/>
</dbReference>
<keyword evidence="2" id="KW-1185">Reference proteome</keyword>
<dbReference type="Pfam" id="PF05458">
    <property type="entry name" value="Siva"/>
    <property type="match status" value="1"/>
</dbReference>
<reference evidence="1 2" key="1">
    <citation type="journal article" date="2015" name="Nat. Commun.">
        <title>Lucilia cuprina genome unlocks parasitic fly biology to underpin future interventions.</title>
        <authorList>
            <person name="Anstead C.A."/>
            <person name="Korhonen P.K."/>
            <person name="Young N.D."/>
            <person name="Hall R.S."/>
            <person name="Jex A.R."/>
            <person name="Murali S.C."/>
            <person name="Hughes D.S."/>
            <person name="Lee S.F."/>
            <person name="Perry T."/>
            <person name="Stroehlein A.J."/>
            <person name="Ansell B.R."/>
            <person name="Breugelmans B."/>
            <person name="Hofmann A."/>
            <person name="Qu J."/>
            <person name="Dugan S."/>
            <person name="Lee S.L."/>
            <person name="Chao H."/>
            <person name="Dinh H."/>
            <person name="Han Y."/>
            <person name="Doddapaneni H.V."/>
            <person name="Worley K.C."/>
            <person name="Muzny D.M."/>
            <person name="Ioannidis P."/>
            <person name="Waterhouse R.M."/>
            <person name="Zdobnov E.M."/>
            <person name="James P.J."/>
            <person name="Bagnall N.H."/>
            <person name="Kotze A.C."/>
            <person name="Gibbs R.A."/>
            <person name="Richards S."/>
            <person name="Batterham P."/>
            <person name="Gasser R.B."/>
        </authorList>
    </citation>
    <scope>NUCLEOTIDE SEQUENCE [LARGE SCALE GENOMIC DNA]</scope>
    <source>
        <strain evidence="1 2">LS</strain>
        <tissue evidence="1">Full body</tissue>
    </source>
</reference>
<dbReference type="Proteomes" id="UP000037069">
    <property type="component" value="Unassembled WGS sequence"/>
</dbReference>
<dbReference type="GO" id="GO:0005175">
    <property type="term" value="F:CD27 receptor binding"/>
    <property type="evidence" value="ECO:0007669"/>
    <property type="project" value="TreeGrafter"/>
</dbReference>